<evidence type="ECO:0000313" key="2">
    <source>
        <dbReference type="EMBL" id="TQL76846.1"/>
    </source>
</evidence>
<dbReference type="InterPro" id="IPR022742">
    <property type="entry name" value="Hydrolase_4"/>
</dbReference>
<dbReference type="FunCoup" id="A0A543AW83">
    <property type="interactions" value="152"/>
</dbReference>
<keyword evidence="2" id="KW-0378">Hydrolase</keyword>
<organism evidence="2 3">
    <name type="scientific">Stackebrandtia endophytica</name>
    <dbReference type="NCBI Taxonomy" id="1496996"/>
    <lineage>
        <taxon>Bacteria</taxon>
        <taxon>Bacillati</taxon>
        <taxon>Actinomycetota</taxon>
        <taxon>Actinomycetes</taxon>
        <taxon>Glycomycetales</taxon>
        <taxon>Glycomycetaceae</taxon>
        <taxon>Stackebrandtia</taxon>
    </lineage>
</organism>
<dbReference type="InterPro" id="IPR000073">
    <property type="entry name" value="AB_hydrolase_1"/>
</dbReference>
<feature type="domain" description="Serine aminopeptidase S33" evidence="1">
    <location>
        <begin position="23"/>
        <end position="248"/>
    </location>
</feature>
<dbReference type="Proteomes" id="UP000317043">
    <property type="component" value="Unassembled WGS sequence"/>
</dbReference>
<keyword evidence="3" id="KW-1185">Reference proteome</keyword>
<protein>
    <submittedName>
        <fullName evidence="2">Alpha-beta hydrolase superfamily lysophospholipase</fullName>
    </submittedName>
</protein>
<dbReference type="Gene3D" id="3.40.50.1820">
    <property type="entry name" value="alpha/beta hydrolase"/>
    <property type="match status" value="1"/>
</dbReference>
<dbReference type="PANTHER" id="PTHR11614">
    <property type="entry name" value="PHOSPHOLIPASE-RELATED"/>
    <property type="match status" value="1"/>
</dbReference>
<dbReference type="OrthoDB" id="9806902at2"/>
<dbReference type="InterPro" id="IPR029058">
    <property type="entry name" value="AB_hydrolase_fold"/>
</dbReference>
<proteinExistence type="predicted"/>
<evidence type="ECO:0000313" key="3">
    <source>
        <dbReference type="Proteomes" id="UP000317043"/>
    </source>
</evidence>
<gene>
    <name evidence="2" type="ORF">FB566_2388</name>
</gene>
<name>A0A543AW83_9ACTN</name>
<accession>A0A543AW83</accession>
<dbReference type="InterPro" id="IPR051044">
    <property type="entry name" value="MAG_DAG_Lipase"/>
</dbReference>
<dbReference type="PRINTS" id="PR00111">
    <property type="entry name" value="ABHYDROLASE"/>
</dbReference>
<dbReference type="EMBL" id="VFOW01000001">
    <property type="protein sequence ID" value="TQL76846.1"/>
    <property type="molecule type" value="Genomic_DNA"/>
</dbReference>
<sequence>MAYEWEFAGTVGNVVTRVWPNERPRYIALLAHGYGEHIGRYEYVAAKLVEHGAVVYGPDHQGHGKSEGEQVLIRDFDDVVTDLHRVAEHARAEHDLPVVLIGHSMGGMIAAAFAQRHGTELTALVLSGPVLGSWPEATSLLELPEIPFAPIDVSTLSRDDEVGLRYQSDPLVWHGPFKRPLLEALDRCLKRINEGGRLGSLPTLWLHGEADALVPLSGTRGGIERIKGENLTERIYPQARHEVFNETNRDEVLSDVVEFIDRTLTP</sequence>
<comment type="caution">
    <text evidence="2">The sequence shown here is derived from an EMBL/GenBank/DDBJ whole genome shotgun (WGS) entry which is preliminary data.</text>
</comment>
<dbReference type="Pfam" id="PF12146">
    <property type="entry name" value="Hydrolase_4"/>
    <property type="match status" value="1"/>
</dbReference>
<dbReference type="SUPFAM" id="SSF53474">
    <property type="entry name" value="alpha/beta-Hydrolases"/>
    <property type="match status" value="1"/>
</dbReference>
<reference evidence="2 3" key="1">
    <citation type="submission" date="2019-06" db="EMBL/GenBank/DDBJ databases">
        <title>Sequencing the genomes of 1000 actinobacteria strains.</title>
        <authorList>
            <person name="Klenk H.-P."/>
        </authorList>
    </citation>
    <scope>NUCLEOTIDE SEQUENCE [LARGE SCALE GENOMIC DNA]</scope>
    <source>
        <strain evidence="2 3">DSM 45928</strain>
    </source>
</reference>
<evidence type="ECO:0000259" key="1">
    <source>
        <dbReference type="Pfam" id="PF12146"/>
    </source>
</evidence>
<dbReference type="AlphaFoldDB" id="A0A543AW83"/>
<dbReference type="RefSeq" id="WP_142038872.1">
    <property type="nucleotide sequence ID" value="NZ_JBHTGS010000001.1"/>
</dbReference>
<dbReference type="InParanoid" id="A0A543AW83"/>
<dbReference type="GO" id="GO:0016787">
    <property type="term" value="F:hydrolase activity"/>
    <property type="evidence" value="ECO:0007669"/>
    <property type="project" value="UniProtKB-KW"/>
</dbReference>